<dbReference type="InterPro" id="IPR036296">
    <property type="entry name" value="SKP1-like_dim_sf"/>
</dbReference>
<dbReference type="InterPro" id="IPR001232">
    <property type="entry name" value="SKP1-like"/>
</dbReference>
<feature type="domain" description="SKP1 component POZ" evidence="8">
    <location>
        <begin position="26"/>
        <end position="87"/>
    </location>
</feature>
<dbReference type="InterPro" id="IPR016897">
    <property type="entry name" value="SKP1"/>
</dbReference>
<evidence type="ECO:0000313" key="9">
    <source>
        <dbReference type="EMBL" id="KIW21969.1"/>
    </source>
</evidence>
<comment type="function">
    <text evidence="5">Essential component of the SCF (SKP1-CUL1-F-box protein) E3 ubiquitin ligase complexes, which mediate the ubiquitination and subsequent proteasomal degradation of target proteins. Controls sulfur metabolite repression, probably by mediating the inactivation or degradation of the metR transcription factor.</text>
</comment>
<gene>
    <name evidence="9" type="ORF">PV07_12629</name>
</gene>
<dbReference type="SUPFAM" id="SSF54695">
    <property type="entry name" value="POZ domain"/>
    <property type="match status" value="1"/>
</dbReference>
<evidence type="ECO:0000256" key="2">
    <source>
        <dbReference type="ARBA" id="ARBA00009993"/>
    </source>
</evidence>
<dbReference type="GO" id="GO:0006511">
    <property type="term" value="P:ubiquitin-dependent protein catabolic process"/>
    <property type="evidence" value="ECO:0007669"/>
    <property type="project" value="InterPro"/>
</dbReference>
<protein>
    <recommendedName>
        <fullName evidence="6">E3 ubiquitin ligase complex SCF subunit</fullName>
    </recommendedName>
</protein>
<comment type="pathway">
    <text evidence="1 6">Protein modification; protein ubiquitination.</text>
</comment>
<dbReference type="CDD" id="cd18322">
    <property type="entry name" value="BTB_POZ_SKP1"/>
    <property type="match status" value="1"/>
</dbReference>
<dbReference type="PANTHER" id="PTHR11165">
    <property type="entry name" value="SKP1"/>
    <property type="match status" value="1"/>
</dbReference>
<dbReference type="SUPFAM" id="SSF81382">
    <property type="entry name" value="Skp1 dimerisation domain-like"/>
    <property type="match status" value="1"/>
</dbReference>
<name>A0A0D2CEL0_9EURO</name>
<reference evidence="9 10" key="1">
    <citation type="submission" date="2015-01" db="EMBL/GenBank/DDBJ databases">
        <title>The Genome Sequence of Cladophialophora immunda CBS83496.</title>
        <authorList>
            <consortium name="The Broad Institute Genomics Platform"/>
            <person name="Cuomo C."/>
            <person name="de Hoog S."/>
            <person name="Gorbushina A."/>
            <person name="Stielow B."/>
            <person name="Teixiera M."/>
            <person name="Abouelleil A."/>
            <person name="Chapman S.B."/>
            <person name="Priest M."/>
            <person name="Young S.K."/>
            <person name="Wortman J."/>
            <person name="Nusbaum C."/>
            <person name="Birren B."/>
        </authorList>
    </citation>
    <scope>NUCLEOTIDE SEQUENCE [LARGE SCALE GENOMIC DNA]</scope>
    <source>
        <strain evidence="9 10">CBS 83496</strain>
    </source>
</reference>
<evidence type="ECO:0000259" key="8">
    <source>
        <dbReference type="Pfam" id="PF03931"/>
    </source>
</evidence>
<dbReference type="Pfam" id="PF03931">
    <property type="entry name" value="Skp1_POZ"/>
    <property type="match status" value="1"/>
</dbReference>
<dbReference type="PIRSF" id="PIRSF028729">
    <property type="entry name" value="E3_ubiquit_lig_SCF_Skp"/>
    <property type="match status" value="1"/>
</dbReference>
<keyword evidence="10" id="KW-1185">Reference proteome</keyword>
<keyword evidence="4 6" id="KW-0833">Ubl conjugation pathway</keyword>
<organism evidence="9 10">
    <name type="scientific">Cladophialophora immunda</name>
    <dbReference type="NCBI Taxonomy" id="569365"/>
    <lineage>
        <taxon>Eukaryota</taxon>
        <taxon>Fungi</taxon>
        <taxon>Dikarya</taxon>
        <taxon>Ascomycota</taxon>
        <taxon>Pezizomycotina</taxon>
        <taxon>Eurotiomycetes</taxon>
        <taxon>Chaetothyriomycetidae</taxon>
        <taxon>Chaetothyriales</taxon>
        <taxon>Herpotrichiellaceae</taxon>
        <taxon>Cladophialophora</taxon>
    </lineage>
</organism>
<comment type="subunit">
    <text evidence="3 6">Component of the SCF (SKP1-CUL1-F-box protein) E3 ubiquitin ligase complexes.</text>
</comment>
<dbReference type="GO" id="GO:0016567">
    <property type="term" value="P:protein ubiquitination"/>
    <property type="evidence" value="ECO:0007669"/>
    <property type="project" value="UniProtKB-UniPathway"/>
</dbReference>
<proteinExistence type="inferred from homology"/>
<dbReference type="GeneID" id="27351823"/>
<evidence type="ECO:0000259" key="7">
    <source>
        <dbReference type="Pfam" id="PF01466"/>
    </source>
</evidence>
<dbReference type="InterPro" id="IPR016072">
    <property type="entry name" value="Skp1_comp_dimer"/>
</dbReference>
<dbReference type="Gene3D" id="3.30.710.10">
    <property type="entry name" value="Potassium Channel Kv1.1, Chain A"/>
    <property type="match status" value="1"/>
</dbReference>
<evidence type="ECO:0000256" key="6">
    <source>
        <dbReference type="PIRNR" id="PIRNR028729"/>
    </source>
</evidence>
<accession>A0A0D2CEL0</accession>
<dbReference type="Pfam" id="PF01466">
    <property type="entry name" value="Skp1"/>
    <property type="match status" value="1"/>
</dbReference>
<dbReference type="Proteomes" id="UP000054466">
    <property type="component" value="Unassembled WGS sequence"/>
</dbReference>
<comment type="similarity">
    <text evidence="2 6">Belongs to the SKP1 family.</text>
</comment>
<evidence type="ECO:0000313" key="10">
    <source>
        <dbReference type="Proteomes" id="UP000054466"/>
    </source>
</evidence>
<feature type="domain" description="SKP1 component dimerisation" evidence="7">
    <location>
        <begin position="133"/>
        <end position="179"/>
    </location>
</feature>
<dbReference type="InterPro" id="IPR011333">
    <property type="entry name" value="SKP1/BTB/POZ_sf"/>
</dbReference>
<dbReference type="HOGENOM" id="CLU_059252_4_0_1"/>
<dbReference type="FunFam" id="3.30.710.10:FF:000026">
    <property type="entry name" value="E3 ubiquitin ligase complex SCF subunit"/>
    <property type="match status" value="1"/>
</dbReference>
<dbReference type="UniPathway" id="UPA00143"/>
<sequence>MHSDNGSTSQALTNTYQSPGRLKNQLTFECADGETIVVDRDIAEASTLIEGMVGDLGEEAFGHSISIPGVHIAVLKKVIEWCTRHRQNGPRPKDGSDLWKEITGVDLWDREFVQVDQEMLFEILRVADYLHVKGLLDLCIETVAHMMKGKSPEEIRKIFNIQKDLTGEEEQQIRCENRWFYGAGA</sequence>
<dbReference type="STRING" id="569365.A0A0D2CEL0"/>
<dbReference type="InterPro" id="IPR016073">
    <property type="entry name" value="Skp1_comp_POZ"/>
</dbReference>
<evidence type="ECO:0000256" key="3">
    <source>
        <dbReference type="ARBA" id="ARBA00011194"/>
    </source>
</evidence>
<evidence type="ECO:0000256" key="4">
    <source>
        <dbReference type="ARBA" id="ARBA00022786"/>
    </source>
</evidence>
<dbReference type="SMART" id="SM00512">
    <property type="entry name" value="Skp1"/>
    <property type="match status" value="1"/>
</dbReference>
<dbReference type="OrthoDB" id="2342932at2759"/>
<evidence type="ECO:0000256" key="5">
    <source>
        <dbReference type="ARBA" id="ARBA00045385"/>
    </source>
</evidence>
<dbReference type="RefSeq" id="XP_016242185.1">
    <property type="nucleotide sequence ID" value="XM_016400171.1"/>
</dbReference>
<dbReference type="VEuPathDB" id="FungiDB:PV07_12629"/>
<evidence type="ECO:0000256" key="1">
    <source>
        <dbReference type="ARBA" id="ARBA00004906"/>
    </source>
</evidence>
<dbReference type="EMBL" id="KN847071">
    <property type="protein sequence ID" value="KIW21969.1"/>
    <property type="molecule type" value="Genomic_DNA"/>
</dbReference>
<dbReference type="AlphaFoldDB" id="A0A0D2CEL0"/>